<accession>A0ABC8ZVU8</accession>
<dbReference type="PANTHER" id="PTHR33085">
    <property type="entry name" value="OS12G0113100 PROTEIN-RELATED"/>
    <property type="match status" value="1"/>
</dbReference>
<dbReference type="AlphaFoldDB" id="A0ABC8ZVU8"/>
<protein>
    <submittedName>
        <fullName evidence="2">Uncharacterized protein</fullName>
    </submittedName>
</protein>
<evidence type="ECO:0000313" key="2">
    <source>
        <dbReference type="EMBL" id="CAL4967428.1"/>
    </source>
</evidence>
<feature type="compositionally biased region" description="Basic and acidic residues" evidence="1">
    <location>
        <begin position="1"/>
        <end position="11"/>
    </location>
</feature>
<proteinExistence type="predicted"/>
<dbReference type="Pfam" id="PF07893">
    <property type="entry name" value="DUF1668"/>
    <property type="match status" value="1"/>
</dbReference>
<evidence type="ECO:0000313" key="3">
    <source>
        <dbReference type="Proteomes" id="UP001497457"/>
    </source>
</evidence>
<gene>
    <name evidence="2" type="ORF">URODEC1_LOCUS48374</name>
</gene>
<dbReference type="EMBL" id="OZ075112">
    <property type="protein sequence ID" value="CAL4967428.1"/>
    <property type="molecule type" value="Genomic_DNA"/>
</dbReference>
<sequence>MTKRKSSDERCSAGGDGAAKRPALQRKQHLYLVLDDWERGYSVRRLDVHAFDSDAGAGAADPPPELFTEPPVARIEAEHAMRESDRRFVSHGTRIFAMDPGEGSPAIPALDTRTLGLSVCPWPPSSSNRNYVLPFFASAAGKLFVFTDDTTARAAAAYLAGGDRPPYTWTAMDARAARPPFFTSQVTCHAMHPDGRTLFVSAGSRRKGHRSGTFSLDTDRLEWTRHGDWLLPFSGEAHFDAKLEAWVGLCGGGTAGAGRLCSCDVLAPVAAAGFTSPPPSWKLGEDELFRRNPELHLGAKLVHMDHGKFCLVEHMFHKDDEHGLRSDRVNARYCPPPRPRRVLEITTFGLKYNKEGQLRTSTLQRARACKMYKLPHDAGGSLKPLAFWL</sequence>
<keyword evidence="3" id="KW-1185">Reference proteome</keyword>
<name>A0ABC8ZVU8_9POAL</name>
<dbReference type="InterPro" id="IPR012871">
    <property type="entry name" value="DUF1668_ORYSA"/>
</dbReference>
<dbReference type="Proteomes" id="UP001497457">
    <property type="component" value="Chromosome 2b"/>
</dbReference>
<dbReference type="SUPFAM" id="SSF63829">
    <property type="entry name" value="Calcium-dependent phosphotriesterase"/>
    <property type="match status" value="1"/>
</dbReference>
<dbReference type="PANTHER" id="PTHR33085:SF50">
    <property type="entry name" value="DUF1618 DOMAIN-CONTAINING PROTEIN"/>
    <property type="match status" value="1"/>
</dbReference>
<reference evidence="2" key="1">
    <citation type="submission" date="2024-10" db="EMBL/GenBank/DDBJ databases">
        <authorList>
            <person name="Ryan C."/>
        </authorList>
    </citation>
    <scope>NUCLEOTIDE SEQUENCE [LARGE SCALE GENOMIC DNA]</scope>
</reference>
<feature type="region of interest" description="Disordered" evidence="1">
    <location>
        <begin position="1"/>
        <end position="22"/>
    </location>
</feature>
<organism evidence="2 3">
    <name type="scientific">Urochloa decumbens</name>
    <dbReference type="NCBI Taxonomy" id="240449"/>
    <lineage>
        <taxon>Eukaryota</taxon>
        <taxon>Viridiplantae</taxon>
        <taxon>Streptophyta</taxon>
        <taxon>Embryophyta</taxon>
        <taxon>Tracheophyta</taxon>
        <taxon>Spermatophyta</taxon>
        <taxon>Magnoliopsida</taxon>
        <taxon>Liliopsida</taxon>
        <taxon>Poales</taxon>
        <taxon>Poaceae</taxon>
        <taxon>PACMAD clade</taxon>
        <taxon>Panicoideae</taxon>
        <taxon>Panicodae</taxon>
        <taxon>Paniceae</taxon>
        <taxon>Melinidinae</taxon>
        <taxon>Urochloa</taxon>
    </lineage>
</organism>
<evidence type="ECO:0000256" key="1">
    <source>
        <dbReference type="SAM" id="MobiDB-lite"/>
    </source>
</evidence>